<keyword evidence="3" id="KW-1185">Reference proteome</keyword>
<feature type="compositionally biased region" description="Basic residues" evidence="1">
    <location>
        <begin position="25"/>
        <end position="34"/>
    </location>
</feature>
<evidence type="ECO:0000313" key="2">
    <source>
        <dbReference type="EMBL" id="KAH9312912.1"/>
    </source>
</evidence>
<reference evidence="2 3" key="1">
    <citation type="journal article" date="2021" name="Nat. Plants">
        <title>The Taxus genome provides insights into paclitaxel biosynthesis.</title>
        <authorList>
            <person name="Xiong X."/>
            <person name="Gou J."/>
            <person name="Liao Q."/>
            <person name="Li Y."/>
            <person name="Zhou Q."/>
            <person name="Bi G."/>
            <person name="Li C."/>
            <person name="Du R."/>
            <person name="Wang X."/>
            <person name="Sun T."/>
            <person name="Guo L."/>
            <person name="Liang H."/>
            <person name="Lu P."/>
            <person name="Wu Y."/>
            <person name="Zhang Z."/>
            <person name="Ro D.K."/>
            <person name="Shang Y."/>
            <person name="Huang S."/>
            <person name="Yan J."/>
        </authorList>
    </citation>
    <scope>NUCLEOTIDE SEQUENCE [LARGE SCALE GENOMIC DNA]</scope>
    <source>
        <strain evidence="2">Ta-2019</strain>
    </source>
</reference>
<evidence type="ECO:0000313" key="3">
    <source>
        <dbReference type="Proteomes" id="UP000824469"/>
    </source>
</evidence>
<evidence type="ECO:0000256" key="1">
    <source>
        <dbReference type="SAM" id="MobiDB-lite"/>
    </source>
</evidence>
<sequence>MMPCLTNLENSIQIVAKVGGDEHIHRKRKKRRHNKEIQCDAVEDHNHTKAHEVEVEDAEDVGDLQSKEKISRKKVKDKKAKHAKANRESDEFQQIDHMPERCPEREDFQVDVIGSATENASIPTEESEK</sequence>
<gene>
    <name evidence="2" type="ORF">KI387_027947</name>
</gene>
<dbReference type="EMBL" id="JAHRHJ020000006">
    <property type="protein sequence ID" value="KAH9312912.1"/>
    <property type="molecule type" value="Genomic_DNA"/>
</dbReference>
<feature type="non-terminal residue" evidence="2">
    <location>
        <position position="1"/>
    </location>
</feature>
<name>A0AA38FYN7_TAXCH</name>
<feature type="compositionally biased region" description="Basic and acidic residues" evidence="1">
    <location>
        <begin position="35"/>
        <end position="53"/>
    </location>
</feature>
<accession>A0AA38FYN7</accession>
<proteinExistence type="predicted"/>
<dbReference type="AlphaFoldDB" id="A0AA38FYN7"/>
<organism evidence="2 3">
    <name type="scientific">Taxus chinensis</name>
    <name type="common">Chinese yew</name>
    <name type="synonym">Taxus wallichiana var. chinensis</name>
    <dbReference type="NCBI Taxonomy" id="29808"/>
    <lineage>
        <taxon>Eukaryota</taxon>
        <taxon>Viridiplantae</taxon>
        <taxon>Streptophyta</taxon>
        <taxon>Embryophyta</taxon>
        <taxon>Tracheophyta</taxon>
        <taxon>Spermatophyta</taxon>
        <taxon>Pinopsida</taxon>
        <taxon>Pinidae</taxon>
        <taxon>Conifers II</taxon>
        <taxon>Cupressales</taxon>
        <taxon>Taxaceae</taxon>
        <taxon>Taxus</taxon>
    </lineage>
</organism>
<protein>
    <submittedName>
        <fullName evidence="2">Uncharacterized protein</fullName>
    </submittedName>
</protein>
<feature type="compositionally biased region" description="Basic residues" evidence="1">
    <location>
        <begin position="70"/>
        <end position="84"/>
    </location>
</feature>
<dbReference type="Proteomes" id="UP000824469">
    <property type="component" value="Unassembled WGS sequence"/>
</dbReference>
<comment type="caution">
    <text evidence="2">The sequence shown here is derived from an EMBL/GenBank/DDBJ whole genome shotgun (WGS) entry which is preliminary data.</text>
</comment>
<feature type="region of interest" description="Disordered" evidence="1">
    <location>
        <begin position="21"/>
        <end position="102"/>
    </location>
</feature>